<comment type="caution">
    <text evidence="1">The sequence shown here is derived from an EMBL/GenBank/DDBJ whole genome shotgun (WGS) entry which is preliminary data.</text>
</comment>
<accession>A0A5J4VVN5</accession>
<sequence>MRRFLKILQNEHLDGIRVLTDNTMEMFNINKGRTALPLVSIVNSTLLLTELQGWNVET</sequence>
<dbReference type="AlphaFoldDB" id="A0A5J4VVN5"/>
<dbReference type="Proteomes" id="UP000324800">
    <property type="component" value="Unassembled WGS sequence"/>
</dbReference>
<proteinExistence type="predicted"/>
<reference evidence="1 2" key="1">
    <citation type="submission" date="2019-03" db="EMBL/GenBank/DDBJ databases">
        <title>Single cell metagenomics reveals metabolic interactions within the superorganism composed of flagellate Streblomastix strix and complex community of Bacteroidetes bacteria on its surface.</title>
        <authorList>
            <person name="Treitli S.C."/>
            <person name="Kolisko M."/>
            <person name="Husnik F."/>
            <person name="Keeling P."/>
            <person name="Hampl V."/>
        </authorList>
    </citation>
    <scope>NUCLEOTIDE SEQUENCE [LARGE SCALE GENOMIC DNA]</scope>
    <source>
        <strain evidence="1">ST1C</strain>
    </source>
</reference>
<name>A0A5J4VVN5_9EUKA</name>
<evidence type="ECO:0000313" key="2">
    <source>
        <dbReference type="Proteomes" id="UP000324800"/>
    </source>
</evidence>
<protein>
    <submittedName>
        <fullName evidence="1">Uncharacterized protein</fullName>
    </submittedName>
</protein>
<gene>
    <name evidence="1" type="ORF">EZS28_017706</name>
</gene>
<feature type="non-terminal residue" evidence="1">
    <location>
        <position position="58"/>
    </location>
</feature>
<dbReference type="EMBL" id="SNRW01004661">
    <property type="protein sequence ID" value="KAA6386764.1"/>
    <property type="molecule type" value="Genomic_DNA"/>
</dbReference>
<evidence type="ECO:0000313" key="1">
    <source>
        <dbReference type="EMBL" id="KAA6386764.1"/>
    </source>
</evidence>
<organism evidence="1 2">
    <name type="scientific">Streblomastix strix</name>
    <dbReference type="NCBI Taxonomy" id="222440"/>
    <lineage>
        <taxon>Eukaryota</taxon>
        <taxon>Metamonada</taxon>
        <taxon>Preaxostyla</taxon>
        <taxon>Oxymonadida</taxon>
        <taxon>Streblomastigidae</taxon>
        <taxon>Streblomastix</taxon>
    </lineage>
</organism>